<keyword evidence="3" id="KW-1185">Reference proteome</keyword>
<proteinExistence type="predicted"/>
<dbReference type="NCBIfam" id="TIGR00254">
    <property type="entry name" value="GGDEF"/>
    <property type="match status" value="1"/>
</dbReference>
<reference evidence="2 3" key="1">
    <citation type="submission" date="2016-11" db="EMBL/GenBank/DDBJ databases">
        <authorList>
            <person name="Jaros S."/>
            <person name="Januszkiewicz K."/>
            <person name="Wedrychowicz H."/>
        </authorList>
    </citation>
    <scope>NUCLEOTIDE SEQUENCE [LARGE SCALE GENOMIC DNA]</scope>
    <source>
        <strain evidence="2 3">IBRC-M 10683</strain>
    </source>
</reference>
<name>A0A1M5EK25_9BACI</name>
<dbReference type="RefSeq" id="WP_072888422.1">
    <property type="nucleotide sequence ID" value="NZ_FQVW01000005.1"/>
</dbReference>
<dbReference type="AlphaFoldDB" id="A0A1M5EK25"/>
<dbReference type="STRING" id="930117.SAMN05216225_100554"/>
<dbReference type="PANTHER" id="PTHR45138:SF9">
    <property type="entry name" value="DIGUANYLATE CYCLASE DGCM-RELATED"/>
    <property type="match status" value="1"/>
</dbReference>
<dbReference type="GO" id="GO:0052621">
    <property type="term" value="F:diguanylate cyclase activity"/>
    <property type="evidence" value="ECO:0007669"/>
    <property type="project" value="TreeGrafter"/>
</dbReference>
<dbReference type="GO" id="GO:1902201">
    <property type="term" value="P:negative regulation of bacterial-type flagellum-dependent cell motility"/>
    <property type="evidence" value="ECO:0007669"/>
    <property type="project" value="TreeGrafter"/>
</dbReference>
<feature type="domain" description="GGDEF" evidence="1">
    <location>
        <begin position="496"/>
        <end position="624"/>
    </location>
</feature>
<dbReference type="InterPro" id="IPR043128">
    <property type="entry name" value="Rev_trsase/Diguanyl_cyclase"/>
</dbReference>
<dbReference type="InterPro" id="IPR029787">
    <property type="entry name" value="Nucleotide_cyclase"/>
</dbReference>
<dbReference type="Gene3D" id="3.30.70.270">
    <property type="match status" value="1"/>
</dbReference>
<organism evidence="2 3">
    <name type="scientific">Ornithinibacillus halophilus</name>
    <dbReference type="NCBI Taxonomy" id="930117"/>
    <lineage>
        <taxon>Bacteria</taxon>
        <taxon>Bacillati</taxon>
        <taxon>Bacillota</taxon>
        <taxon>Bacilli</taxon>
        <taxon>Bacillales</taxon>
        <taxon>Bacillaceae</taxon>
        <taxon>Ornithinibacillus</taxon>
    </lineage>
</organism>
<dbReference type="CDD" id="cd01949">
    <property type="entry name" value="GGDEF"/>
    <property type="match status" value="1"/>
</dbReference>
<gene>
    <name evidence="2" type="ORF">SAMN05216225_100554</name>
</gene>
<dbReference type="OrthoDB" id="9759607at2"/>
<dbReference type="SUPFAM" id="SSF55781">
    <property type="entry name" value="GAF domain-like"/>
    <property type="match status" value="2"/>
</dbReference>
<dbReference type="InterPro" id="IPR050469">
    <property type="entry name" value="Diguanylate_Cyclase"/>
</dbReference>
<dbReference type="PROSITE" id="PS50887">
    <property type="entry name" value="GGDEF"/>
    <property type="match status" value="1"/>
</dbReference>
<dbReference type="PANTHER" id="PTHR45138">
    <property type="entry name" value="REGULATORY COMPONENTS OF SENSORY TRANSDUCTION SYSTEM"/>
    <property type="match status" value="1"/>
</dbReference>
<dbReference type="SMART" id="SM00267">
    <property type="entry name" value="GGDEF"/>
    <property type="match status" value="1"/>
</dbReference>
<dbReference type="Proteomes" id="UP000183988">
    <property type="component" value="Unassembled WGS sequence"/>
</dbReference>
<dbReference type="GO" id="GO:0043709">
    <property type="term" value="P:cell adhesion involved in single-species biofilm formation"/>
    <property type="evidence" value="ECO:0007669"/>
    <property type="project" value="TreeGrafter"/>
</dbReference>
<dbReference type="Gene3D" id="3.30.450.40">
    <property type="match status" value="2"/>
</dbReference>
<evidence type="ECO:0000259" key="1">
    <source>
        <dbReference type="PROSITE" id="PS50887"/>
    </source>
</evidence>
<accession>A0A1M5EK25</accession>
<dbReference type="GO" id="GO:0005886">
    <property type="term" value="C:plasma membrane"/>
    <property type="evidence" value="ECO:0007669"/>
    <property type="project" value="TreeGrafter"/>
</dbReference>
<dbReference type="InterPro" id="IPR000160">
    <property type="entry name" value="GGDEF_dom"/>
</dbReference>
<dbReference type="Pfam" id="PF00990">
    <property type="entry name" value="GGDEF"/>
    <property type="match status" value="1"/>
</dbReference>
<dbReference type="EMBL" id="FQVW01000005">
    <property type="protein sequence ID" value="SHF79526.1"/>
    <property type="molecule type" value="Genomic_DNA"/>
</dbReference>
<dbReference type="SUPFAM" id="SSF55073">
    <property type="entry name" value="Nucleotide cyclase"/>
    <property type="match status" value="1"/>
</dbReference>
<sequence>MEELSTMIKIKYYELMTNVNTFNSNEKFYSGLVKLLLDVVPCKTIGLYRYQTGSNYFTLETATGDVDTTSLLRSIIDKQSFYTMTINNSHVQFPVNQCDVLQIEDNEIHPLIIPLQPKKGAIGFLCFLFNNNVKTPPVNIMKVIKIETERVIYSTYDRYRMETTIEKNRFLYELVLKFASARDNNEILTEIIKSIRRVYPDFSYYLLLSQDYDADPRLPVKLLEFSDDDTKRVSTEAFISGELQIENRYNEQNTSLFAPLTGEQGVYGVLEIITPVVMEFSDDEIAFIENFVQAAGKAIERTTLYQESKHLVKDLKLINDTSHQLNSNLQLTEITHLVKNKVIDACQPSEIAFLYSSGNKEAGIDFLSGTTDFFNTRDGRNLGVDLFEKTLETRESTFSGEFTWENPVAYKSVMVIPMEHAEIIHGVVIILHEKTYAFSFNSYKLLQSLIRHSTLAVLNTILKEQLERAVSTDYLTQLFSRNYLDEQIRKHMNSGEMGTLILFDIDDFKIVNDTHGHYVGDEVIKQVANIILMNINDADVGARWGGEELAVYLPDSDINAGVNLAGVIRKQIESFTEPAVTVSAGVSTWKSVDNDTAKDFFIRADKALYDAKSFGKNCVFKIAYGEKAEMQQF</sequence>
<dbReference type="InterPro" id="IPR029016">
    <property type="entry name" value="GAF-like_dom_sf"/>
</dbReference>
<protein>
    <submittedName>
        <fullName evidence="2">Diguanylate cyclase with GAF sensor</fullName>
    </submittedName>
</protein>
<evidence type="ECO:0000313" key="3">
    <source>
        <dbReference type="Proteomes" id="UP000183988"/>
    </source>
</evidence>
<evidence type="ECO:0000313" key="2">
    <source>
        <dbReference type="EMBL" id="SHF79526.1"/>
    </source>
</evidence>